<dbReference type="NCBIfam" id="TIGR00231">
    <property type="entry name" value="small_GTP"/>
    <property type="match status" value="1"/>
</dbReference>
<keyword evidence="8" id="KW-0342">GTP-binding</keyword>
<feature type="compositionally biased region" description="Basic and acidic residues" evidence="12">
    <location>
        <begin position="247"/>
        <end position="258"/>
    </location>
</feature>
<dbReference type="FunFam" id="3.40.50.10050:FF:000001">
    <property type="entry name" value="Translation initiation factor IF-2"/>
    <property type="match status" value="1"/>
</dbReference>
<evidence type="ECO:0000256" key="9">
    <source>
        <dbReference type="ARBA" id="ARBA00025162"/>
    </source>
</evidence>
<keyword evidence="5" id="KW-0648">Protein biosynthesis</keyword>
<comment type="subcellular location">
    <subcellularLocation>
        <location evidence="1">Mitochondrion</location>
    </subcellularLocation>
</comment>
<keyword evidence="3 14" id="KW-0396">Initiation factor</keyword>
<organism evidence="14 15">
    <name type="scientific">Aphis craccivora</name>
    <name type="common">Cowpea aphid</name>
    <dbReference type="NCBI Taxonomy" id="307492"/>
    <lineage>
        <taxon>Eukaryota</taxon>
        <taxon>Metazoa</taxon>
        <taxon>Ecdysozoa</taxon>
        <taxon>Arthropoda</taxon>
        <taxon>Hexapoda</taxon>
        <taxon>Insecta</taxon>
        <taxon>Pterygota</taxon>
        <taxon>Neoptera</taxon>
        <taxon>Paraneoptera</taxon>
        <taxon>Hemiptera</taxon>
        <taxon>Sternorrhyncha</taxon>
        <taxon>Aphidomorpha</taxon>
        <taxon>Aphidoidea</taxon>
        <taxon>Aphididae</taxon>
        <taxon>Aphidini</taxon>
        <taxon>Aphis</taxon>
        <taxon>Aphis</taxon>
    </lineage>
</organism>
<dbReference type="InterPro" id="IPR000178">
    <property type="entry name" value="TF_IF2_bacterial-like"/>
</dbReference>
<dbReference type="GO" id="GO:0005739">
    <property type="term" value="C:mitochondrion"/>
    <property type="evidence" value="ECO:0007669"/>
    <property type="project" value="UniProtKB-SubCell"/>
</dbReference>
<evidence type="ECO:0000256" key="6">
    <source>
        <dbReference type="ARBA" id="ARBA00022946"/>
    </source>
</evidence>
<dbReference type="EMBL" id="VUJU01003153">
    <property type="protein sequence ID" value="KAF0758944.1"/>
    <property type="molecule type" value="Genomic_DNA"/>
</dbReference>
<gene>
    <name evidence="14" type="ORF">FWK35_00010480</name>
</gene>
<dbReference type="FunFam" id="3.40.50.300:FF:000019">
    <property type="entry name" value="Translation initiation factor IF-2"/>
    <property type="match status" value="1"/>
</dbReference>
<dbReference type="InterPro" id="IPR009000">
    <property type="entry name" value="Transl_B-barrel_sf"/>
</dbReference>
<dbReference type="Pfam" id="PF11987">
    <property type="entry name" value="IF-2"/>
    <property type="match status" value="1"/>
</dbReference>
<comment type="caution">
    <text evidence="14">The sequence shown here is derived from an EMBL/GenBank/DDBJ whole genome shotgun (WGS) entry which is preliminary data.</text>
</comment>
<dbReference type="CDD" id="cd03702">
    <property type="entry name" value="IF2_mtIF2_II"/>
    <property type="match status" value="1"/>
</dbReference>
<accession>A0A6G0YN13</accession>
<evidence type="ECO:0000313" key="14">
    <source>
        <dbReference type="EMBL" id="KAF0758944.1"/>
    </source>
</evidence>
<dbReference type="SUPFAM" id="SSF50447">
    <property type="entry name" value="Translation proteins"/>
    <property type="match status" value="2"/>
</dbReference>
<dbReference type="InterPro" id="IPR005225">
    <property type="entry name" value="Small_GTP-bd"/>
</dbReference>
<dbReference type="InterPro" id="IPR044145">
    <property type="entry name" value="IF2_II"/>
</dbReference>
<dbReference type="InterPro" id="IPR000795">
    <property type="entry name" value="T_Tr_GTP-bd_dom"/>
</dbReference>
<dbReference type="Pfam" id="PF22042">
    <property type="entry name" value="EF-G_D2"/>
    <property type="match status" value="1"/>
</dbReference>
<feature type="domain" description="Tr-type G" evidence="13">
    <location>
        <begin position="269"/>
        <end position="438"/>
    </location>
</feature>
<dbReference type="HAMAP" id="MF_00100_B">
    <property type="entry name" value="IF_2_B"/>
    <property type="match status" value="1"/>
</dbReference>
<dbReference type="CDD" id="cd03692">
    <property type="entry name" value="mtIF2_IVc"/>
    <property type="match status" value="1"/>
</dbReference>
<evidence type="ECO:0000256" key="10">
    <source>
        <dbReference type="ARBA" id="ARBA00044105"/>
    </source>
</evidence>
<keyword evidence="15" id="KW-1185">Reference proteome</keyword>
<keyword evidence="7" id="KW-0496">Mitochondrion</keyword>
<dbReference type="PANTHER" id="PTHR43381:SF20">
    <property type="entry name" value="TRANSLATION INITIATION FACTOR IF-2, MITOCHONDRIAL"/>
    <property type="match status" value="1"/>
</dbReference>
<sequence>MFNTAVKLSLLSNLVRSSPLRVCYNELFKANIYSSNTLRKKRRPREEKKTIIPPVINLKPKQNKTIDIWKNMSVSELSNATGIPVVALKKRDLVMRYVRDFPNETFRTDSNILYCDACDKPISTTQRFQVTQHIGTAIHIANKQRKTTTVQQFITLSSSNKSTFNSDLCTALIKSDIPLRKINNINFRQFLEKYISNNVLKIIELSQNAHMYFEPTSLIDNVSVLREIVKKCGFKSNLTSNPNTNKKSSDDHLKDAIKRPPAPYDSTISRHPVVTIMGHVDHGKTTLLDTLRNASVAKSEFGAITQHIGAFPVVLENGKKITFLDTPGHAAFATIRSRGAHVTDIVVLVVAADDGVKEQTIESIRMAKHAKVPIIVAINKIDKPTANIERCKKMLQTQGGLDLEEFGGSVQVVQISALHGTNFNDLIESILTQAEILDLRADPNPPAEGVIIESKLDNQKGKLATVLVQRGKLLNNSILVAGTAWGKVRIMMDHQNNVLQEANPSDAIQLIGWKTLPQAGQEFLQVSSDKRAREVIDYRLSKSIEQKQSEDSIYILSKLEEHNKEYQNHLAEKKKGIIFKRTRFSKVYQERQLENRKNVKDDEICLNVVIKGDVIGSVEAILDVLETYESNQCKLDIIHYGVGNVCATDIEYADTFKAIIYAFNVGSLRDAEENARQNGITIKQHNIIYKLVDDIKEEMNNCLPPVEVEDVQGEANVIQEFLINENKKKIPVAGCRCTSGTLKKAALFKVIRDPDTVLYRGKLSSMRHLKDEVATIKANMECGIRLEDTNIRLNPGDKIVCYTLRQQQQKITWETGF</sequence>
<dbReference type="PROSITE" id="PS51722">
    <property type="entry name" value="G_TR_2"/>
    <property type="match status" value="1"/>
</dbReference>
<dbReference type="CDD" id="cd01887">
    <property type="entry name" value="IF2_eIF5B"/>
    <property type="match status" value="1"/>
</dbReference>
<dbReference type="Gene3D" id="3.40.50.10050">
    <property type="entry name" value="Translation initiation factor IF- 2, domain 3"/>
    <property type="match status" value="1"/>
</dbReference>
<dbReference type="InterPro" id="IPR027417">
    <property type="entry name" value="P-loop_NTPase"/>
</dbReference>
<dbReference type="InterPro" id="IPR015760">
    <property type="entry name" value="TIF_IF2"/>
</dbReference>
<reference evidence="14 15" key="1">
    <citation type="submission" date="2019-08" db="EMBL/GenBank/DDBJ databases">
        <title>Whole genome of Aphis craccivora.</title>
        <authorList>
            <person name="Voronova N.V."/>
            <person name="Shulinski R.S."/>
            <person name="Bandarenka Y.V."/>
            <person name="Zhorov D.G."/>
            <person name="Warner D."/>
        </authorList>
    </citation>
    <scope>NUCLEOTIDE SEQUENCE [LARGE SCALE GENOMIC DNA]</scope>
    <source>
        <strain evidence="14">180601</strain>
        <tissue evidence="14">Whole Body</tissue>
    </source>
</reference>
<evidence type="ECO:0000256" key="4">
    <source>
        <dbReference type="ARBA" id="ARBA00022741"/>
    </source>
</evidence>
<evidence type="ECO:0000256" key="2">
    <source>
        <dbReference type="ARBA" id="ARBA00007733"/>
    </source>
</evidence>
<evidence type="ECO:0000256" key="12">
    <source>
        <dbReference type="SAM" id="MobiDB-lite"/>
    </source>
</evidence>
<evidence type="ECO:0000256" key="8">
    <source>
        <dbReference type="ARBA" id="ARBA00023134"/>
    </source>
</evidence>
<dbReference type="Pfam" id="PF00009">
    <property type="entry name" value="GTP_EFTU"/>
    <property type="match status" value="1"/>
</dbReference>
<dbReference type="GO" id="GO:0003743">
    <property type="term" value="F:translation initiation factor activity"/>
    <property type="evidence" value="ECO:0007669"/>
    <property type="project" value="UniProtKB-KW"/>
</dbReference>
<dbReference type="AlphaFoldDB" id="A0A6G0YN13"/>
<evidence type="ECO:0000256" key="7">
    <source>
        <dbReference type="ARBA" id="ARBA00023128"/>
    </source>
</evidence>
<name>A0A6G0YN13_APHCR</name>
<evidence type="ECO:0000256" key="3">
    <source>
        <dbReference type="ARBA" id="ARBA00022540"/>
    </source>
</evidence>
<dbReference type="FunFam" id="2.40.30.10:FF:000008">
    <property type="entry name" value="Translation initiation factor IF-2"/>
    <property type="match status" value="1"/>
</dbReference>
<dbReference type="GO" id="GO:0005525">
    <property type="term" value="F:GTP binding"/>
    <property type="evidence" value="ECO:0007669"/>
    <property type="project" value="UniProtKB-KW"/>
</dbReference>
<dbReference type="InterPro" id="IPR036925">
    <property type="entry name" value="TIF_IF2_dom3_sf"/>
</dbReference>
<dbReference type="OrthoDB" id="361630at2759"/>
<evidence type="ECO:0000256" key="11">
    <source>
        <dbReference type="ARBA" id="ARBA00044200"/>
    </source>
</evidence>
<dbReference type="InterPro" id="IPR023115">
    <property type="entry name" value="TIF_IF2_dom3"/>
</dbReference>
<comment type="function">
    <text evidence="9">One of the essential components for the initiation of protein synthesis. Protects formylmethionyl-tRNA from spontaneous hydrolysis and promotes its binding to the 30S ribosomal subunits. Also involved in the hydrolysis of GTP during the formation of the 70S ribosomal complex.</text>
</comment>
<evidence type="ECO:0000256" key="5">
    <source>
        <dbReference type="ARBA" id="ARBA00022917"/>
    </source>
</evidence>
<evidence type="ECO:0000313" key="15">
    <source>
        <dbReference type="Proteomes" id="UP000478052"/>
    </source>
</evidence>
<protein>
    <recommendedName>
        <fullName evidence="10">Translation initiation factor IF-2, chloroplastic</fullName>
    </recommendedName>
    <alternativeName>
        <fullName evidence="11">Translation initiation factor IF-2, mitochondrial</fullName>
    </alternativeName>
</protein>
<dbReference type="GO" id="GO:0003924">
    <property type="term" value="F:GTPase activity"/>
    <property type="evidence" value="ECO:0007669"/>
    <property type="project" value="InterPro"/>
</dbReference>
<dbReference type="SUPFAM" id="SSF52156">
    <property type="entry name" value="Initiation factor IF2/eIF5b, domain 3"/>
    <property type="match status" value="1"/>
</dbReference>
<dbReference type="FunFam" id="2.40.30.10:FF:000054">
    <property type="entry name" value="Translation initiation factor IF-2"/>
    <property type="match status" value="1"/>
</dbReference>
<dbReference type="Proteomes" id="UP000478052">
    <property type="component" value="Unassembled WGS sequence"/>
</dbReference>
<proteinExistence type="inferred from homology"/>
<feature type="region of interest" description="Disordered" evidence="12">
    <location>
        <begin position="239"/>
        <end position="261"/>
    </location>
</feature>
<keyword evidence="4" id="KW-0547">Nucleotide-binding</keyword>
<evidence type="ECO:0000259" key="13">
    <source>
        <dbReference type="PROSITE" id="PS51722"/>
    </source>
</evidence>
<keyword evidence="6" id="KW-0809">Transit peptide</keyword>
<dbReference type="Gene3D" id="3.40.50.300">
    <property type="entry name" value="P-loop containing nucleotide triphosphate hydrolases"/>
    <property type="match status" value="1"/>
</dbReference>
<dbReference type="InterPro" id="IPR053905">
    <property type="entry name" value="EF-G-like_DII"/>
</dbReference>
<comment type="similarity">
    <text evidence="2">Belongs to the TRAFAC class translation factor GTPase superfamily. Classic translation factor GTPase family. IF-2 subfamily.</text>
</comment>
<dbReference type="PANTHER" id="PTHR43381">
    <property type="entry name" value="TRANSLATION INITIATION FACTOR IF-2-RELATED"/>
    <property type="match status" value="1"/>
</dbReference>
<dbReference type="SUPFAM" id="SSF52540">
    <property type="entry name" value="P-loop containing nucleoside triphosphate hydrolases"/>
    <property type="match status" value="1"/>
</dbReference>
<evidence type="ECO:0000256" key="1">
    <source>
        <dbReference type="ARBA" id="ARBA00004173"/>
    </source>
</evidence>
<dbReference type="Gene3D" id="2.40.30.10">
    <property type="entry name" value="Translation factors"/>
    <property type="match status" value="2"/>
</dbReference>